<dbReference type="PROSITE" id="PS50847">
    <property type="entry name" value="GRAM_POS_ANCHORING"/>
    <property type="match status" value="1"/>
</dbReference>
<feature type="region of interest" description="Disordered" evidence="6">
    <location>
        <begin position="229"/>
        <end position="249"/>
    </location>
</feature>
<protein>
    <recommendedName>
        <fullName evidence="7">Gram-positive cocci surface proteins LPxTG domain-containing protein</fullName>
    </recommendedName>
</protein>
<sequence>MLQTLLLKLLKTAKQNLAKEQEQVEYWNGQVKSTQTTDRYQKLSADIVYRQGLIDAYKEAKQNFEDAKSAAALVAPLQAAYDNANNVLTALKNTLAREQAKLAAMEGEQPAASYTVTPGGETVQPDHTIGKNPSTNVTVQPKGNAAAVSVVNGKAIAAVEGNTQKVSVVSSEWTNGYDAAQAQVAKAQAELKAANQASKVIYISATYTLSDGSTVKADVPVTVLNNVTTNPDEGQTTDNNEGQGSFTGEKDGKYFVKGQQVSAYQYKEYVAAHPSAVKATAKKNAATKATAKKLPQTGNNSAAVVALGALSGMLGLGLAAKKREF</sequence>
<dbReference type="AlphaFoldDB" id="A0A0R2I1K5"/>
<evidence type="ECO:0000259" key="7">
    <source>
        <dbReference type="PROSITE" id="PS50847"/>
    </source>
</evidence>
<evidence type="ECO:0000313" key="8">
    <source>
        <dbReference type="EMBL" id="KRN59025.1"/>
    </source>
</evidence>
<evidence type="ECO:0000256" key="6">
    <source>
        <dbReference type="SAM" id="MobiDB-lite"/>
    </source>
</evidence>
<evidence type="ECO:0000256" key="4">
    <source>
        <dbReference type="ARBA" id="ARBA00023088"/>
    </source>
</evidence>
<keyword evidence="2" id="KW-0964">Secreted</keyword>
<feature type="coiled-coil region" evidence="5">
    <location>
        <begin position="10"/>
        <end position="108"/>
    </location>
</feature>
<keyword evidence="5" id="KW-0175">Coiled coil</keyword>
<evidence type="ECO:0000256" key="2">
    <source>
        <dbReference type="ARBA" id="ARBA00022525"/>
    </source>
</evidence>
<dbReference type="InterPro" id="IPR019931">
    <property type="entry name" value="LPXTG_anchor"/>
</dbReference>
<evidence type="ECO:0000256" key="5">
    <source>
        <dbReference type="SAM" id="Coils"/>
    </source>
</evidence>
<dbReference type="EMBL" id="JQBW01000006">
    <property type="protein sequence ID" value="KRN59025.1"/>
    <property type="molecule type" value="Genomic_DNA"/>
</dbReference>
<comment type="caution">
    <text evidence="8">The sequence shown here is derived from an EMBL/GenBank/DDBJ whole genome shotgun (WGS) entry which is preliminary data.</text>
</comment>
<keyword evidence="3" id="KW-0732">Signal</keyword>
<evidence type="ECO:0000313" key="9">
    <source>
        <dbReference type="Proteomes" id="UP000050934"/>
    </source>
</evidence>
<dbReference type="Proteomes" id="UP000050934">
    <property type="component" value="Unassembled WGS sequence"/>
</dbReference>
<feature type="compositionally biased region" description="Polar residues" evidence="6">
    <location>
        <begin position="231"/>
        <end position="246"/>
    </location>
</feature>
<keyword evidence="9" id="KW-1185">Reference proteome</keyword>
<gene>
    <name evidence="8" type="ORF">IV45_GL000060</name>
</gene>
<keyword evidence="1" id="KW-0134">Cell wall</keyword>
<feature type="domain" description="Gram-positive cocci surface proteins LPxTG" evidence="7">
    <location>
        <begin position="294"/>
        <end position="325"/>
    </location>
</feature>
<reference evidence="8 9" key="1">
    <citation type="journal article" date="2015" name="Genome Announc.">
        <title>Expanding the biotechnology potential of lactobacilli through comparative genomics of 213 strains and associated genera.</title>
        <authorList>
            <person name="Sun Z."/>
            <person name="Harris H.M."/>
            <person name="McCann A."/>
            <person name="Guo C."/>
            <person name="Argimon S."/>
            <person name="Zhang W."/>
            <person name="Yang X."/>
            <person name="Jeffery I.B."/>
            <person name="Cooney J.C."/>
            <person name="Kagawa T.F."/>
            <person name="Liu W."/>
            <person name="Song Y."/>
            <person name="Salvetti E."/>
            <person name="Wrobel A."/>
            <person name="Rasinkangas P."/>
            <person name="Parkhill J."/>
            <person name="Rea M.C."/>
            <person name="O'Sullivan O."/>
            <person name="Ritari J."/>
            <person name="Douillard F.P."/>
            <person name="Paul Ross R."/>
            <person name="Yang R."/>
            <person name="Briner A.E."/>
            <person name="Felis G.E."/>
            <person name="de Vos W.M."/>
            <person name="Barrangou R."/>
            <person name="Klaenhammer T.R."/>
            <person name="Caufield P.W."/>
            <person name="Cui Y."/>
            <person name="Zhang H."/>
            <person name="O'Toole P.W."/>
        </authorList>
    </citation>
    <scope>NUCLEOTIDE SEQUENCE [LARGE SCALE GENOMIC DNA]</scope>
    <source>
        <strain evidence="8 9">DSM 17896</strain>
    </source>
</reference>
<keyword evidence="4" id="KW-0572">Peptidoglycan-anchor</keyword>
<accession>A0A0R2I1K5</accession>
<dbReference type="STRING" id="396268.IV45_GL000060"/>
<dbReference type="Pfam" id="PF00746">
    <property type="entry name" value="Gram_pos_anchor"/>
    <property type="match status" value="1"/>
</dbReference>
<evidence type="ECO:0000256" key="1">
    <source>
        <dbReference type="ARBA" id="ARBA00022512"/>
    </source>
</evidence>
<dbReference type="PATRIC" id="fig|396268.3.peg.60"/>
<dbReference type="NCBIfam" id="TIGR01167">
    <property type="entry name" value="LPXTG_anchor"/>
    <property type="match status" value="1"/>
</dbReference>
<organism evidence="8 9">
    <name type="scientific">Limosilactobacillus secaliphilus</name>
    <dbReference type="NCBI Taxonomy" id="396268"/>
    <lineage>
        <taxon>Bacteria</taxon>
        <taxon>Bacillati</taxon>
        <taxon>Bacillota</taxon>
        <taxon>Bacilli</taxon>
        <taxon>Lactobacillales</taxon>
        <taxon>Lactobacillaceae</taxon>
        <taxon>Limosilactobacillus</taxon>
    </lineage>
</organism>
<name>A0A0R2I1K5_9LACO</name>
<evidence type="ECO:0000256" key="3">
    <source>
        <dbReference type="ARBA" id="ARBA00022729"/>
    </source>
</evidence>
<proteinExistence type="predicted"/>